<gene>
    <name evidence="1" type="ORF">GCM10009039_02290</name>
</gene>
<dbReference type="OrthoDB" id="146450at2157"/>
<evidence type="ECO:0000313" key="1">
    <source>
        <dbReference type="EMBL" id="GGL47601.1"/>
    </source>
</evidence>
<keyword evidence="2" id="KW-1185">Reference proteome</keyword>
<protein>
    <recommendedName>
        <fullName evidence="3">Conditioned medium-induced protein 4</fullName>
    </recommendedName>
</protein>
<evidence type="ECO:0008006" key="3">
    <source>
        <dbReference type="Google" id="ProtNLM"/>
    </source>
</evidence>
<reference evidence="1" key="2">
    <citation type="submission" date="2020-09" db="EMBL/GenBank/DDBJ databases">
        <authorList>
            <person name="Sun Q."/>
            <person name="Ohkuma M."/>
        </authorList>
    </citation>
    <scope>NUCLEOTIDE SEQUENCE</scope>
    <source>
        <strain evidence="1">JCM 19596</strain>
    </source>
</reference>
<evidence type="ECO:0000313" key="2">
    <source>
        <dbReference type="Proteomes" id="UP000607197"/>
    </source>
</evidence>
<sequence>MNEKTEELRDIFTKVTDETTVTEQQADTHGTLASDVDVDDRLADVVTDMRDDLDFTSSLDTDQYVAVVRGFYADETDADIAADLDTDPETVTDARFDLHLVRDDDADPDVEAAVRERLAADPTTDPDADLDADLADDIDVDADAVASARRVVRTRREIDRVNDRYRSEFRNLLADHELATRLTEDIHEDGLQDATEGQETNTQM</sequence>
<dbReference type="EMBL" id="BMPG01000001">
    <property type="protein sequence ID" value="GGL47601.1"/>
    <property type="molecule type" value="Genomic_DNA"/>
</dbReference>
<dbReference type="Proteomes" id="UP000607197">
    <property type="component" value="Unassembled WGS sequence"/>
</dbReference>
<comment type="caution">
    <text evidence="1">The sequence shown here is derived from an EMBL/GenBank/DDBJ whole genome shotgun (WGS) entry which is preliminary data.</text>
</comment>
<name>A0A830EZH1_9EURY</name>
<dbReference type="AlphaFoldDB" id="A0A830EZH1"/>
<reference evidence="1" key="1">
    <citation type="journal article" date="2014" name="Int. J. Syst. Evol. Microbiol.">
        <title>Complete genome sequence of Corynebacterium casei LMG S-19264T (=DSM 44701T), isolated from a smear-ripened cheese.</title>
        <authorList>
            <consortium name="US DOE Joint Genome Institute (JGI-PGF)"/>
            <person name="Walter F."/>
            <person name="Albersmeier A."/>
            <person name="Kalinowski J."/>
            <person name="Ruckert C."/>
        </authorList>
    </citation>
    <scope>NUCLEOTIDE SEQUENCE</scope>
    <source>
        <strain evidence="1">JCM 19596</strain>
    </source>
</reference>
<accession>A0A830EZH1</accession>
<organism evidence="1 2">
    <name type="scientific">Halocalculus aciditolerans</name>
    <dbReference type="NCBI Taxonomy" id="1383812"/>
    <lineage>
        <taxon>Archaea</taxon>
        <taxon>Methanobacteriati</taxon>
        <taxon>Methanobacteriota</taxon>
        <taxon>Stenosarchaea group</taxon>
        <taxon>Halobacteria</taxon>
        <taxon>Halobacteriales</taxon>
        <taxon>Halobacteriaceae</taxon>
        <taxon>Halocalculus</taxon>
    </lineage>
</organism>
<proteinExistence type="predicted"/>
<dbReference type="RefSeq" id="WP_188974995.1">
    <property type="nucleotide sequence ID" value="NZ_BMPG01000001.1"/>
</dbReference>